<dbReference type="STRING" id="1182541.W9YDJ9"/>
<dbReference type="Gene3D" id="1.10.1510.10">
    <property type="entry name" value="Uncharacterised protein YqeY/AIM41 PF09424, N-terminal domain"/>
    <property type="match status" value="1"/>
</dbReference>
<dbReference type="Proteomes" id="UP000019484">
    <property type="component" value="Unassembled WGS sequence"/>
</dbReference>
<proteinExistence type="inferred from homology"/>
<comment type="caution">
    <text evidence="2">The sequence shown here is derived from an EMBL/GenBank/DDBJ whole genome shotgun (WGS) entry which is preliminary data.</text>
</comment>
<dbReference type="GO" id="GO:0005739">
    <property type="term" value="C:mitochondrion"/>
    <property type="evidence" value="ECO:0007669"/>
    <property type="project" value="UniProtKB-SubCell"/>
</dbReference>
<keyword evidence="3" id="KW-1185">Reference proteome</keyword>
<gene>
    <name evidence="1" type="primary">AIM41</name>
    <name evidence="2" type="ORF">A1O1_03716</name>
</gene>
<sequence length="201" mass="21602">MATAPMARTLFVGERNICARCLRRGAAQGLRWNSSSSTAPSALFSKIKGDLKAAMRAKDTARLSVLRGTISEINQAASGTNPIKTDMQILALLRKRKAASEAAAKEAQEAGRPELVEKQEKEVAVVDELVGAVNIMGASEMRTIVRSTIQALKGTAPGELKLGVVLKELLKPDGQLADQLLDKKVLAELVKEELTSKQDRP</sequence>
<dbReference type="AlphaFoldDB" id="W9YDJ9"/>
<dbReference type="GeneID" id="19158606"/>
<keyword evidence="1" id="KW-0496">Mitochondrion</keyword>
<evidence type="ECO:0000313" key="3">
    <source>
        <dbReference type="Proteomes" id="UP000019484"/>
    </source>
</evidence>
<dbReference type="HOGENOM" id="CLU_079430_0_1_1"/>
<accession>W9YDJ9</accession>
<dbReference type="eggNOG" id="ENOG502SDB7">
    <property type="taxonomic scope" value="Eukaryota"/>
</dbReference>
<dbReference type="GO" id="GO:0016884">
    <property type="term" value="F:carbon-nitrogen ligase activity, with glutamine as amido-N-donor"/>
    <property type="evidence" value="ECO:0007669"/>
    <property type="project" value="UniProtKB-UniRule"/>
</dbReference>
<dbReference type="InterPro" id="IPR003789">
    <property type="entry name" value="Asn/Gln_tRNA_amidoTrase-B-like"/>
</dbReference>
<reference evidence="2 3" key="1">
    <citation type="submission" date="2013-03" db="EMBL/GenBank/DDBJ databases">
        <title>The Genome Sequence of Capronia coronata CBS 617.96.</title>
        <authorList>
            <consortium name="The Broad Institute Genomics Platform"/>
            <person name="Cuomo C."/>
            <person name="de Hoog S."/>
            <person name="Gorbushina A."/>
            <person name="Walker B."/>
            <person name="Young S.K."/>
            <person name="Zeng Q."/>
            <person name="Gargeya S."/>
            <person name="Fitzgerald M."/>
            <person name="Haas B."/>
            <person name="Abouelleil A."/>
            <person name="Allen A.W."/>
            <person name="Alvarado L."/>
            <person name="Arachchi H.M."/>
            <person name="Berlin A.M."/>
            <person name="Chapman S.B."/>
            <person name="Gainer-Dewar J."/>
            <person name="Goldberg J."/>
            <person name="Griggs A."/>
            <person name="Gujja S."/>
            <person name="Hansen M."/>
            <person name="Howarth C."/>
            <person name="Imamovic A."/>
            <person name="Ireland A."/>
            <person name="Larimer J."/>
            <person name="McCowan C."/>
            <person name="Murphy C."/>
            <person name="Pearson M."/>
            <person name="Poon T.W."/>
            <person name="Priest M."/>
            <person name="Roberts A."/>
            <person name="Saif S."/>
            <person name="Shea T."/>
            <person name="Sisk P."/>
            <person name="Sykes S."/>
            <person name="Wortman J."/>
            <person name="Nusbaum C."/>
            <person name="Birren B."/>
        </authorList>
    </citation>
    <scope>NUCLEOTIDE SEQUENCE [LARGE SCALE GENOMIC DNA]</scope>
    <source>
        <strain evidence="2 3">CBS 617.96</strain>
    </source>
</reference>
<dbReference type="PANTHER" id="PTHR28055:SF1">
    <property type="entry name" value="ALTERED INHERITANCE OF MITOCHONDRIA PROTEIN 41, MITOCHONDRIAL"/>
    <property type="match status" value="1"/>
</dbReference>
<protein>
    <recommendedName>
        <fullName evidence="1">Altered inheritance of mitochondria protein 41</fullName>
    </recommendedName>
</protein>
<dbReference type="OrthoDB" id="538640at2759"/>
<dbReference type="EMBL" id="AMWN01000003">
    <property type="protein sequence ID" value="EXJ90613.1"/>
    <property type="molecule type" value="Genomic_DNA"/>
</dbReference>
<dbReference type="InterPro" id="IPR042184">
    <property type="entry name" value="YqeY/Aim41_N"/>
</dbReference>
<name>W9YDJ9_9EURO</name>
<dbReference type="Pfam" id="PF09424">
    <property type="entry name" value="YqeY"/>
    <property type="match status" value="1"/>
</dbReference>
<dbReference type="InterPro" id="IPR019004">
    <property type="entry name" value="YqeY/Aim41"/>
</dbReference>
<dbReference type="SUPFAM" id="SSF89095">
    <property type="entry name" value="GatB/YqeY motif"/>
    <property type="match status" value="1"/>
</dbReference>
<evidence type="ECO:0000313" key="2">
    <source>
        <dbReference type="EMBL" id="EXJ90613.1"/>
    </source>
</evidence>
<comment type="similarity">
    <text evidence="1">Belongs to the AIM41 family.</text>
</comment>
<evidence type="ECO:0000256" key="1">
    <source>
        <dbReference type="RuleBase" id="RU365099"/>
    </source>
</evidence>
<comment type="subcellular location">
    <subcellularLocation>
        <location evidence="1">Mitochondrion</location>
    </subcellularLocation>
</comment>
<dbReference type="RefSeq" id="XP_007722807.1">
    <property type="nucleotide sequence ID" value="XM_007724617.1"/>
</dbReference>
<dbReference type="PANTHER" id="PTHR28055">
    <property type="entry name" value="ALTERED INHERITANCE OF MITOCHONDRIA PROTEIN 41, MITOCHONDRIAL"/>
    <property type="match status" value="1"/>
</dbReference>
<organism evidence="2 3">
    <name type="scientific">Capronia coronata CBS 617.96</name>
    <dbReference type="NCBI Taxonomy" id="1182541"/>
    <lineage>
        <taxon>Eukaryota</taxon>
        <taxon>Fungi</taxon>
        <taxon>Dikarya</taxon>
        <taxon>Ascomycota</taxon>
        <taxon>Pezizomycotina</taxon>
        <taxon>Eurotiomycetes</taxon>
        <taxon>Chaetothyriomycetidae</taxon>
        <taxon>Chaetothyriales</taxon>
        <taxon>Herpotrichiellaceae</taxon>
        <taxon>Capronia</taxon>
    </lineage>
</organism>